<reference evidence="2" key="2">
    <citation type="submission" date="2018-05" db="EMBL/GenBank/DDBJ databases">
        <title>OmerRS3 (Oryza meridionalis Reference Sequence Version 3).</title>
        <authorList>
            <person name="Zhang J."/>
            <person name="Kudrna D."/>
            <person name="Lee S."/>
            <person name="Talag J."/>
            <person name="Welchert J."/>
            <person name="Wing R.A."/>
        </authorList>
    </citation>
    <scope>NUCLEOTIDE SEQUENCE [LARGE SCALE GENOMIC DNA]</scope>
    <source>
        <strain evidence="2">cv. OR44</strain>
    </source>
</reference>
<dbReference type="EnsemblPlants" id="OMERI01G02310.1">
    <property type="protein sequence ID" value="OMERI01G02310.1"/>
    <property type="gene ID" value="OMERI01G02310"/>
</dbReference>
<dbReference type="HOGENOM" id="CLU_2531240_0_0_1"/>
<keyword evidence="3" id="KW-1185">Reference proteome</keyword>
<dbReference type="Gramene" id="OMERI01G02310.1">
    <property type="protein sequence ID" value="OMERI01G02310.1"/>
    <property type="gene ID" value="OMERI01G02310"/>
</dbReference>
<reference evidence="2" key="1">
    <citation type="submission" date="2015-04" db="UniProtKB">
        <authorList>
            <consortium name="EnsemblPlants"/>
        </authorList>
    </citation>
    <scope>IDENTIFICATION</scope>
</reference>
<name>A0A0E0BWU2_9ORYZ</name>
<dbReference type="AlphaFoldDB" id="A0A0E0BWU2"/>
<organism evidence="2">
    <name type="scientific">Oryza meridionalis</name>
    <dbReference type="NCBI Taxonomy" id="40149"/>
    <lineage>
        <taxon>Eukaryota</taxon>
        <taxon>Viridiplantae</taxon>
        <taxon>Streptophyta</taxon>
        <taxon>Embryophyta</taxon>
        <taxon>Tracheophyta</taxon>
        <taxon>Spermatophyta</taxon>
        <taxon>Magnoliopsida</taxon>
        <taxon>Liliopsida</taxon>
        <taxon>Poales</taxon>
        <taxon>Poaceae</taxon>
        <taxon>BOP clade</taxon>
        <taxon>Oryzoideae</taxon>
        <taxon>Oryzeae</taxon>
        <taxon>Oryzinae</taxon>
        <taxon>Oryza</taxon>
    </lineage>
</organism>
<evidence type="ECO:0000313" key="3">
    <source>
        <dbReference type="Proteomes" id="UP000008021"/>
    </source>
</evidence>
<evidence type="ECO:0000313" key="2">
    <source>
        <dbReference type="EnsemblPlants" id="OMERI01G02310.1"/>
    </source>
</evidence>
<evidence type="ECO:0000256" key="1">
    <source>
        <dbReference type="SAM" id="MobiDB-lite"/>
    </source>
</evidence>
<feature type="region of interest" description="Disordered" evidence="1">
    <location>
        <begin position="1"/>
        <end position="84"/>
    </location>
</feature>
<accession>A0A0E0BWU2</accession>
<proteinExistence type="predicted"/>
<sequence length="84" mass="9215">MAHQPMPCHAMDPLPKPPSPRRRDSSSLAGHPHRRQARHGNSTCASIRPRGARFPDGPAGCRSISSSAQHEDPIGQWQTWTSVD</sequence>
<protein>
    <submittedName>
        <fullName evidence="2">Uncharacterized protein</fullName>
    </submittedName>
</protein>
<dbReference type="Proteomes" id="UP000008021">
    <property type="component" value="Chromosome 1"/>
</dbReference>